<dbReference type="PRINTS" id="PR00412">
    <property type="entry name" value="EPOXHYDRLASE"/>
</dbReference>
<keyword evidence="1 3" id="KW-0378">Hydrolase</keyword>
<organism evidence="3 4">
    <name type="scientific">Edaphosphingomonas haloaromaticamans</name>
    <dbReference type="NCBI Taxonomy" id="653954"/>
    <lineage>
        <taxon>Bacteria</taxon>
        <taxon>Pseudomonadati</taxon>
        <taxon>Pseudomonadota</taxon>
        <taxon>Alphaproteobacteria</taxon>
        <taxon>Sphingomonadales</taxon>
        <taxon>Rhizorhabdaceae</taxon>
        <taxon>Edaphosphingomonas</taxon>
    </lineage>
</organism>
<dbReference type="GO" id="GO:0018785">
    <property type="term" value="F:haloacetate dehalogenase activity"/>
    <property type="evidence" value="ECO:0007669"/>
    <property type="project" value="UniProtKB-EC"/>
</dbReference>
<dbReference type="InterPro" id="IPR033124">
    <property type="entry name" value="Ser_caboxypep_his_AS"/>
</dbReference>
<dbReference type="PANTHER" id="PTHR43329">
    <property type="entry name" value="EPOXIDE HYDROLASE"/>
    <property type="match status" value="1"/>
</dbReference>
<keyword evidence="4" id="KW-1185">Reference proteome</keyword>
<evidence type="ECO:0000259" key="2">
    <source>
        <dbReference type="Pfam" id="PF00561"/>
    </source>
</evidence>
<evidence type="ECO:0000313" key="3">
    <source>
        <dbReference type="EMBL" id="OHT21296.1"/>
    </source>
</evidence>
<protein>
    <submittedName>
        <fullName evidence="3">Fluoroacetate dehalogenase</fullName>
        <ecNumber evidence="3">3.8.1.3</ecNumber>
    </submittedName>
</protein>
<dbReference type="OrthoDB" id="9804723at2"/>
<accession>A0A1S1HIQ6</accession>
<reference evidence="3 4" key="1">
    <citation type="submission" date="2016-09" db="EMBL/GenBank/DDBJ databases">
        <title>Metabolic pathway, cell adaptation mechanisms and a novel monoxygenase revealed through proteogenomic-transcription analysis of a Sphingomonas haloaromaticamans strain degrading the fungicide ortho-phenylphenol.</title>
        <authorList>
            <person name="Perruchon C."/>
            <person name="Papadopoulou E.S."/>
            <person name="Rousidou C."/>
            <person name="Vasileiadis S."/>
            <person name="Tanou G."/>
            <person name="Amoutzias G."/>
            <person name="Molassiotis A."/>
            <person name="Karpouzas D.G."/>
        </authorList>
    </citation>
    <scope>NUCLEOTIDE SEQUENCE [LARGE SCALE GENOMIC DNA]</scope>
    <source>
        <strain evidence="3 4">P3</strain>
    </source>
</reference>
<dbReference type="Pfam" id="PF00561">
    <property type="entry name" value="Abhydrolase_1"/>
    <property type="match status" value="1"/>
</dbReference>
<dbReference type="PRINTS" id="PR00111">
    <property type="entry name" value="ABHYDROLASE"/>
</dbReference>
<dbReference type="PROSITE" id="PS00560">
    <property type="entry name" value="CARBOXYPEPT_SER_HIS"/>
    <property type="match status" value="1"/>
</dbReference>
<dbReference type="Gene3D" id="3.40.50.1820">
    <property type="entry name" value="alpha/beta hydrolase"/>
    <property type="match status" value="1"/>
</dbReference>
<name>A0A1S1HIQ6_9SPHN</name>
<evidence type="ECO:0000256" key="1">
    <source>
        <dbReference type="ARBA" id="ARBA00022801"/>
    </source>
</evidence>
<dbReference type="SUPFAM" id="SSF53474">
    <property type="entry name" value="alpha/beta-Hydrolases"/>
    <property type="match status" value="1"/>
</dbReference>
<dbReference type="InterPro" id="IPR029058">
    <property type="entry name" value="AB_hydrolase_fold"/>
</dbReference>
<dbReference type="AlphaFoldDB" id="A0A1S1HIQ6"/>
<dbReference type="EC" id="3.8.1.3" evidence="3"/>
<dbReference type="Proteomes" id="UP000179467">
    <property type="component" value="Unassembled WGS sequence"/>
</dbReference>
<dbReference type="InterPro" id="IPR000639">
    <property type="entry name" value="Epox_hydrolase-like"/>
</dbReference>
<dbReference type="GO" id="GO:0004185">
    <property type="term" value="F:serine-type carboxypeptidase activity"/>
    <property type="evidence" value="ECO:0007669"/>
    <property type="project" value="InterPro"/>
</dbReference>
<dbReference type="InterPro" id="IPR000073">
    <property type="entry name" value="AB_hydrolase_1"/>
</dbReference>
<comment type="caution">
    <text evidence="3">The sequence shown here is derived from an EMBL/GenBank/DDBJ whole genome shotgun (WGS) entry which is preliminary data.</text>
</comment>
<dbReference type="EMBL" id="MIPT01000001">
    <property type="protein sequence ID" value="OHT21296.1"/>
    <property type="molecule type" value="Genomic_DNA"/>
</dbReference>
<sequence length="302" mass="32832">MTELRRQRFALPTGVELDVTLGGEGKGDPLVFLHGFPESARTWRHQMANLAADHAVAAPDQRGFARSSKPANVADYAVEHVVADLLALADALGFARFTLIGHDWGGAAAWAAALRHPDRIARLVIANAPHPLIFQKSLIDDSAQRAASQYMLAFRDPGMEARVAEMGIEAFFDKSFAAHVQAGAIDAGERAIYLDQWRQPGALTGMLNWYRASRIVVPAIGETVERPDWIDAPFPPLAMPALVIWGMRDKALLPCQIEGLGPLVPDLSIVPIEDAGHFVPWERPAAVTAAIRAFLAETRPSD</sequence>
<dbReference type="RefSeq" id="WP_070934474.1">
    <property type="nucleotide sequence ID" value="NZ_MIPT01000001.1"/>
</dbReference>
<evidence type="ECO:0000313" key="4">
    <source>
        <dbReference type="Proteomes" id="UP000179467"/>
    </source>
</evidence>
<proteinExistence type="predicted"/>
<gene>
    <name evidence="3" type="primary">fac-dex_3</name>
    <name evidence="3" type="ORF">BHE75_03302</name>
</gene>
<feature type="domain" description="AB hydrolase-1" evidence="2">
    <location>
        <begin position="29"/>
        <end position="284"/>
    </location>
</feature>